<accession>A0ABU0JF15</accession>
<evidence type="ECO:0000313" key="3">
    <source>
        <dbReference type="Proteomes" id="UP001242480"/>
    </source>
</evidence>
<reference evidence="2 3" key="1">
    <citation type="submission" date="2023-07" db="EMBL/GenBank/DDBJ databases">
        <title>Genomic Encyclopedia of Type Strains, Phase IV (KMG-IV): sequencing the most valuable type-strain genomes for metagenomic binning, comparative biology and taxonomic classification.</title>
        <authorList>
            <person name="Goeker M."/>
        </authorList>
    </citation>
    <scope>NUCLEOTIDE SEQUENCE [LARGE SCALE GENOMIC DNA]</scope>
    <source>
        <strain evidence="2 3">DSM 19619</strain>
    </source>
</reference>
<keyword evidence="3" id="KW-1185">Reference proteome</keyword>
<evidence type="ECO:0000259" key="1">
    <source>
        <dbReference type="Pfam" id="PF04577"/>
    </source>
</evidence>
<dbReference type="Pfam" id="PF04577">
    <property type="entry name" value="Glyco_transf_61"/>
    <property type="match status" value="1"/>
</dbReference>
<gene>
    <name evidence="2" type="ORF">QO011_005898</name>
</gene>
<protein>
    <submittedName>
        <fullName evidence="2">Capsular polysaccharide biosynthesis protein</fullName>
    </submittedName>
</protein>
<dbReference type="EMBL" id="JAUSVX010000013">
    <property type="protein sequence ID" value="MDQ0472868.1"/>
    <property type="molecule type" value="Genomic_DNA"/>
</dbReference>
<sequence>MDISPKDEPSAHKLRIQQLTNDGLDGFYRSAEHLKTTIEPGEFVPPPKPMLGSIGCKKEFTRKHDRVTGHLNGSGFYSVDDCYIGKCGTLLDRERKVLWADDLVSAYWMWFLGKMITREVVIGNPVKPSAIGSFIGGSNAALREIDDDMPIVCLAKPGVRVYGHWILDTLPLVWNFFEAVKAGHIGKPYKFLVSSTTPRWALSFLNLLFGIGPDDIITYDDDKEILHLRHAIVPGLLRVSPLISRRMNDFVAYTLDVARHKAPEAFARTDLPERIFISRADFAADGNRLLLNHEAVTRAVVETGLVPMMPERLSWPEQLALFSKARIVSGEYGSGLHNAMFGGPDCISIVFASLKMNWTQSAIVGIRGQDSIYVQPSRQERTGTANGIIYEISPASIAQAVAIAGAEEARRAASGAHRLEAALS</sequence>
<feature type="domain" description="Glycosyltransferase 61 catalytic" evidence="1">
    <location>
        <begin position="162"/>
        <end position="346"/>
    </location>
</feature>
<dbReference type="InterPro" id="IPR049625">
    <property type="entry name" value="Glyco_transf_61_cat"/>
</dbReference>
<proteinExistence type="predicted"/>
<dbReference type="RefSeq" id="WP_307280319.1">
    <property type="nucleotide sequence ID" value="NZ_JAUSVX010000013.1"/>
</dbReference>
<dbReference type="Proteomes" id="UP001242480">
    <property type="component" value="Unassembled WGS sequence"/>
</dbReference>
<evidence type="ECO:0000313" key="2">
    <source>
        <dbReference type="EMBL" id="MDQ0472868.1"/>
    </source>
</evidence>
<comment type="caution">
    <text evidence="2">The sequence shown here is derived from an EMBL/GenBank/DDBJ whole genome shotgun (WGS) entry which is preliminary data.</text>
</comment>
<name>A0ABU0JF15_9HYPH</name>
<organism evidence="2 3">
    <name type="scientific">Labrys wisconsinensis</name>
    <dbReference type="NCBI Taxonomy" id="425677"/>
    <lineage>
        <taxon>Bacteria</taxon>
        <taxon>Pseudomonadati</taxon>
        <taxon>Pseudomonadota</taxon>
        <taxon>Alphaproteobacteria</taxon>
        <taxon>Hyphomicrobiales</taxon>
        <taxon>Xanthobacteraceae</taxon>
        <taxon>Labrys</taxon>
    </lineage>
</organism>